<dbReference type="PANTHER" id="PTHR43793">
    <property type="entry name" value="FAD SYNTHASE"/>
    <property type="match status" value="1"/>
</dbReference>
<accession>A0A1F5NRL7</accession>
<sequence>MKKVMVFGVFDLLHPGHASFLKQARKLGTYLIVSVARDANVKKTKGQPPVFDEKKRVEHVRQLKIAKKVILGGLIDPWLHIRKEKPDVIALGYDQKDYVSKQRTVNSKQSLEVQLLEHGLKTRVVRLKPFRPEVFKSSLIRKRK</sequence>
<dbReference type="Proteomes" id="UP000176233">
    <property type="component" value="Unassembled WGS sequence"/>
</dbReference>
<evidence type="ECO:0000256" key="2">
    <source>
        <dbReference type="ARBA" id="ARBA00022695"/>
    </source>
</evidence>
<protein>
    <recommendedName>
        <fullName evidence="3">Cytidyltransferase-like domain-containing protein</fullName>
    </recommendedName>
</protein>
<dbReference type="SUPFAM" id="SSF52374">
    <property type="entry name" value="Nucleotidylyl transferase"/>
    <property type="match status" value="1"/>
</dbReference>
<dbReference type="InterPro" id="IPR004821">
    <property type="entry name" value="Cyt_trans-like"/>
</dbReference>
<keyword evidence="2" id="KW-0548">Nucleotidyltransferase</keyword>
<feature type="domain" description="Cytidyltransferase-like" evidence="3">
    <location>
        <begin position="6"/>
        <end position="143"/>
    </location>
</feature>
<comment type="caution">
    <text evidence="4">The sequence shown here is derived from an EMBL/GenBank/DDBJ whole genome shotgun (WGS) entry which is preliminary data.</text>
</comment>
<evidence type="ECO:0000259" key="3">
    <source>
        <dbReference type="Pfam" id="PF01467"/>
    </source>
</evidence>
<dbReference type="InterPro" id="IPR014729">
    <property type="entry name" value="Rossmann-like_a/b/a_fold"/>
</dbReference>
<dbReference type="PANTHER" id="PTHR43793:SF1">
    <property type="entry name" value="FAD SYNTHASE"/>
    <property type="match status" value="1"/>
</dbReference>
<evidence type="ECO:0000313" key="4">
    <source>
        <dbReference type="EMBL" id="OGE80316.1"/>
    </source>
</evidence>
<keyword evidence="1" id="KW-0808">Transferase</keyword>
<dbReference type="GO" id="GO:0016779">
    <property type="term" value="F:nucleotidyltransferase activity"/>
    <property type="evidence" value="ECO:0007669"/>
    <property type="project" value="UniProtKB-KW"/>
</dbReference>
<dbReference type="InterPro" id="IPR050385">
    <property type="entry name" value="Archaeal_FAD_synthase"/>
</dbReference>
<name>A0A1F5NRL7_9BACT</name>
<reference evidence="4 5" key="1">
    <citation type="journal article" date="2016" name="Nat. Commun.">
        <title>Thousands of microbial genomes shed light on interconnected biogeochemical processes in an aquifer system.</title>
        <authorList>
            <person name="Anantharaman K."/>
            <person name="Brown C.T."/>
            <person name="Hug L.A."/>
            <person name="Sharon I."/>
            <person name="Castelle C.J."/>
            <person name="Probst A.J."/>
            <person name="Thomas B.C."/>
            <person name="Singh A."/>
            <person name="Wilkins M.J."/>
            <person name="Karaoz U."/>
            <person name="Brodie E.L."/>
            <person name="Williams K.H."/>
            <person name="Hubbard S.S."/>
            <person name="Banfield J.F."/>
        </authorList>
    </citation>
    <scope>NUCLEOTIDE SEQUENCE [LARGE SCALE GENOMIC DNA]</scope>
</reference>
<dbReference type="NCBIfam" id="TIGR00125">
    <property type="entry name" value="cyt_tran_rel"/>
    <property type="match status" value="1"/>
</dbReference>
<dbReference type="Gene3D" id="3.40.50.620">
    <property type="entry name" value="HUPs"/>
    <property type="match status" value="1"/>
</dbReference>
<dbReference type="EMBL" id="MFEJ01000015">
    <property type="protein sequence ID" value="OGE80316.1"/>
    <property type="molecule type" value="Genomic_DNA"/>
</dbReference>
<evidence type="ECO:0000313" key="5">
    <source>
        <dbReference type="Proteomes" id="UP000176233"/>
    </source>
</evidence>
<proteinExistence type="predicted"/>
<dbReference type="Pfam" id="PF01467">
    <property type="entry name" value="CTP_transf_like"/>
    <property type="match status" value="1"/>
</dbReference>
<dbReference type="AlphaFoldDB" id="A0A1F5NRL7"/>
<evidence type="ECO:0000256" key="1">
    <source>
        <dbReference type="ARBA" id="ARBA00022679"/>
    </source>
</evidence>
<organism evidence="4 5">
    <name type="scientific">Candidatus Doudnabacteria bacterium RIFCSPHIGHO2_01_FULL_45_18</name>
    <dbReference type="NCBI Taxonomy" id="1817823"/>
    <lineage>
        <taxon>Bacteria</taxon>
        <taxon>Candidatus Doudnaibacteriota</taxon>
    </lineage>
</organism>
<gene>
    <name evidence="4" type="ORF">A2660_02205</name>
</gene>